<evidence type="ECO:0000313" key="1">
    <source>
        <dbReference type="EMBL" id="GGW56978.1"/>
    </source>
</evidence>
<dbReference type="AlphaFoldDB" id="A0A918J7H9"/>
<protein>
    <submittedName>
        <fullName evidence="1">Uncharacterized protein</fullName>
    </submittedName>
</protein>
<comment type="caution">
    <text evidence="1">The sequence shown here is derived from an EMBL/GenBank/DDBJ whole genome shotgun (WGS) entry which is preliminary data.</text>
</comment>
<gene>
    <name evidence="1" type="ORF">GCM10010503_37810</name>
</gene>
<sequence length="129" mass="14094">MGEEAVPGFPERLAGPAQGVGQQVHAVVHVVLVAFDQSVGVEDEGVAERERNLFGLEGCFTSRLPTRGEDTAVNQQDRILHAWGDAPIYDKLIVERGHIPAQVNTEAARILKDAERSIDFGPRLPYIPL</sequence>
<reference evidence="1" key="1">
    <citation type="journal article" date="2014" name="Int. J. Syst. Evol. Microbiol.">
        <title>Complete genome sequence of Corynebacterium casei LMG S-19264T (=DSM 44701T), isolated from a smear-ripened cheese.</title>
        <authorList>
            <consortium name="US DOE Joint Genome Institute (JGI-PGF)"/>
            <person name="Walter F."/>
            <person name="Albersmeier A."/>
            <person name="Kalinowski J."/>
            <person name="Ruckert C."/>
        </authorList>
    </citation>
    <scope>NUCLEOTIDE SEQUENCE</scope>
    <source>
        <strain evidence="1">JCM 4490</strain>
    </source>
</reference>
<dbReference type="Proteomes" id="UP000620224">
    <property type="component" value="Unassembled WGS sequence"/>
</dbReference>
<name>A0A918J7H9_9ACTN</name>
<accession>A0A918J7H9</accession>
<dbReference type="EMBL" id="BMUE01000007">
    <property type="protein sequence ID" value="GGW56978.1"/>
    <property type="molecule type" value="Genomic_DNA"/>
</dbReference>
<keyword evidence="2" id="KW-1185">Reference proteome</keyword>
<proteinExistence type="predicted"/>
<evidence type="ECO:0000313" key="2">
    <source>
        <dbReference type="Proteomes" id="UP000620224"/>
    </source>
</evidence>
<reference evidence="1" key="2">
    <citation type="submission" date="2020-09" db="EMBL/GenBank/DDBJ databases">
        <authorList>
            <person name="Sun Q."/>
            <person name="Ohkuma M."/>
        </authorList>
    </citation>
    <scope>NUCLEOTIDE SEQUENCE</scope>
    <source>
        <strain evidence="1">JCM 4490</strain>
    </source>
</reference>
<organism evidence="1 2">
    <name type="scientific">Streptomyces lucensis JCM 4490</name>
    <dbReference type="NCBI Taxonomy" id="1306176"/>
    <lineage>
        <taxon>Bacteria</taxon>
        <taxon>Bacillati</taxon>
        <taxon>Actinomycetota</taxon>
        <taxon>Actinomycetes</taxon>
        <taxon>Kitasatosporales</taxon>
        <taxon>Streptomycetaceae</taxon>
        <taxon>Streptomyces</taxon>
    </lineage>
</organism>